<keyword evidence="13" id="KW-1185">Reference proteome</keyword>
<dbReference type="RefSeq" id="WP_057774700.1">
    <property type="nucleotide sequence ID" value="NZ_BBIM01000034.1"/>
</dbReference>
<evidence type="ECO:0000256" key="2">
    <source>
        <dbReference type="ARBA" id="ARBA00006742"/>
    </source>
</evidence>
<dbReference type="PRINTS" id="PR01853">
    <property type="entry name" value="YAJCTRNLCASE"/>
</dbReference>
<accession>A0ABZ0Q6L7</accession>
<organism evidence="12 13">
    <name type="scientific">Pediococcus inopinatus</name>
    <dbReference type="NCBI Taxonomy" id="114090"/>
    <lineage>
        <taxon>Bacteria</taxon>
        <taxon>Bacillati</taxon>
        <taxon>Bacillota</taxon>
        <taxon>Bacilli</taxon>
        <taxon>Lactobacillales</taxon>
        <taxon>Lactobacillaceae</taxon>
        <taxon>Pediococcus</taxon>
    </lineage>
</organism>
<keyword evidence="6" id="KW-0653">Protein transport</keyword>
<name>A0ABZ0Q6L7_9LACO</name>
<proteinExistence type="inferred from homology"/>
<keyword evidence="7 11" id="KW-1133">Transmembrane helix</keyword>
<evidence type="ECO:0000256" key="11">
    <source>
        <dbReference type="SAM" id="Phobius"/>
    </source>
</evidence>
<dbReference type="PANTHER" id="PTHR33909:SF1">
    <property type="entry name" value="SEC TRANSLOCON ACCESSORY COMPLEX SUBUNIT YAJC"/>
    <property type="match status" value="1"/>
</dbReference>
<dbReference type="PANTHER" id="PTHR33909">
    <property type="entry name" value="SEC TRANSLOCON ACCESSORY COMPLEX SUBUNIT YAJC"/>
    <property type="match status" value="1"/>
</dbReference>
<feature type="region of interest" description="Disordered" evidence="10">
    <location>
        <begin position="102"/>
        <end position="139"/>
    </location>
</feature>
<dbReference type="NCBIfam" id="TIGR00739">
    <property type="entry name" value="yajC"/>
    <property type="match status" value="1"/>
</dbReference>
<evidence type="ECO:0000313" key="13">
    <source>
        <dbReference type="Proteomes" id="UP001302696"/>
    </source>
</evidence>
<feature type="compositionally biased region" description="Basic and acidic residues" evidence="10">
    <location>
        <begin position="117"/>
        <end position="139"/>
    </location>
</feature>
<comment type="subcellular location">
    <subcellularLocation>
        <location evidence="1">Cell membrane</location>
        <topology evidence="1">Single-pass membrane protein</topology>
    </subcellularLocation>
</comment>
<evidence type="ECO:0000256" key="3">
    <source>
        <dbReference type="ARBA" id="ARBA00022448"/>
    </source>
</evidence>
<protein>
    <submittedName>
        <fullName evidence="12">Preprotein translocase subunit YajC</fullName>
    </submittedName>
</protein>
<feature type="transmembrane region" description="Helical" evidence="11">
    <location>
        <begin position="12"/>
        <end position="31"/>
    </location>
</feature>
<dbReference type="Proteomes" id="UP001302696">
    <property type="component" value="Chromosome"/>
</dbReference>
<gene>
    <name evidence="12" type="primary">yajC</name>
    <name evidence="12" type="ORF">N6G96_07730</name>
</gene>
<keyword evidence="9 11" id="KW-0472">Membrane</keyword>
<evidence type="ECO:0000256" key="9">
    <source>
        <dbReference type="ARBA" id="ARBA00023136"/>
    </source>
</evidence>
<feature type="compositionally biased region" description="Low complexity" evidence="10">
    <location>
        <begin position="103"/>
        <end position="116"/>
    </location>
</feature>
<evidence type="ECO:0000256" key="10">
    <source>
        <dbReference type="SAM" id="MobiDB-lite"/>
    </source>
</evidence>
<comment type="similarity">
    <text evidence="2">Belongs to the YajC family.</text>
</comment>
<sequence>MLLLAANAGLGGGAGTIVFIILIFGLMYFMMIRPQKKQQQKHQDMMSKLQVGDKIVTIGRLHGVVDSIDEDAKTVTLDCDGIYLVFDRSAIMRVDHVEAVQPAAKEATSTSEAEATPDVKEAPDADDAQKSTDEAANKE</sequence>
<reference evidence="13" key="1">
    <citation type="submission" date="2024-06" db="EMBL/GenBank/DDBJ databases">
        <authorList>
            <person name="Chang H.C."/>
            <person name="Mun S.Y."/>
        </authorList>
    </citation>
    <scope>NUCLEOTIDE SEQUENCE [LARGE SCALE GENOMIC DNA]</scope>
    <source>
        <strain evidence="13">KT1</strain>
    </source>
</reference>
<dbReference type="EMBL" id="CP104778">
    <property type="protein sequence ID" value="WPC22640.1"/>
    <property type="molecule type" value="Genomic_DNA"/>
</dbReference>
<dbReference type="SMART" id="SM01323">
    <property type="entry name" value="YajC"/>
    <property type="match status" value="1"/>
</dbReference>
<evidence type="ECO:0000313" key="12">
    <source>
        <dbReference type="EMBL" id="WPC22640.1"/>
    </source>
</evidence>
<keyword evidence="8" id="KW-0811">Translocation</keyword>
<evidence type="ECO:0000256" key="8">
    <source>
        <dbReference type="ARBA" id="ARBA00023010"/>
    </source>
</evidence>
<keyword evidence="5 11" id="KW-0812">Transmembrane</keyword>
<evidence type="ECO:0000256" key="5">
    <source>
        <dbReference type="ARBA" id="ARBA00022692"/>
    </source>
</evidence>
<evidence type="ECO:0000256" key="1">
    <source>
        <dbReference type="ARBA" id="ARBA00004162"/>
    </source>
</evidence>
<keyword evidence="4" id="KW-1003">Cell membrane</keyword>
<evidence type="ECO:0000256" key="7">
    <source>
        <dbReference type="ARBA" id="ARBA00022989"/>
    </source>
</evidence>
<dbReference type="Pfam" id="PF02699">
    <property type="entry name" value="YajC"/>
    <property type="match status" value="1"/>
</dbReference>
<keyword evidence="3" id="KW-0813">Transport</keyword>
<dbReference type="InterPro" id="IPR003849">
    <property type="entry name" value="Preprotein_translocase_YajC"/>
</dbReference>
<evidence type="ECO:0000256" key="6">
    <source>
        <dbReference type="ARBA" id="ARBA00022927"/>
    </source>
</evidence>
<evidence type="ECO:0000256" key="4">
    <source>
        <dbReference type="ARBA" id="ARBA00022475"/>
    </source>
</evidence>